<feature type="transmembrane region" description="Helical" evidence="2">
    <location>
        <begin position="130"/>
        <end position="153"/>
    </location>
</feature>
<keyword evidence="2" id="KW-0812">Transmembrane</keyword>
<evidence type="ECO:0000313" key="4">
    <source>
        <dbReference type="Proteomes" id="UP001218218"/>
    </source>
</evidence>
<comment type="caution">
    <text evidence="3">The sequence shown here is derived from an EMBL/GenBank/DDBJ whole genome shotgun (WGS) entry which is preliminary data.</text>
</comment>
<name>A0AAD6ZJS1_9AGAR</name>
<feature type="transmembrane region" description="Helical" evidence="2">
    <location>
        <begin position="173"/>
        <end position="192"/>
    </location>
</feature>
<organism evidence="3 4">
    <name type="scientific">Mycena albidolilacea</name>
    <dbReference type="NCBI Taxonomy" id="1033008"/>
    <lineage>
        <taxon>Eukaryota</taxon>
        <taxon>Fungi</taxon>
        <taxon>Dikarya</taxon>
        <taxon>Basidiomycota</taxon>
        <taxon>Agaricomycotina</taxon>
        <taxon>Agaricomycetes</taxon>
        <taxon>Agaricomycetidae</taxon>
        <taxon>Agaricales</taxon>
        <taxon>Marasmiineae</taxon>
        <taxon>Mycenaceae</taxon>
        <taxon>Mycena</taxon>
    </lineage>
</organism>
<dbReference type="EMBL" id="JARIHO010000042">
    <property type="protein sequence ID" value="KAJ7326169.1"/>
    <property type="molecule type" value="Genomic_DNA"/>
</dbReference>
<accession>A0AAD6ZJS1</accession>
<proteinExistence type="predicted"/>
<evidence type="ECO:0000256" key="1">
    <source>
        <dbReference type="SAM" id="MobiDB-lite"/>
    </source>
</evidence>
<protein>
    <submittedName>
        <fullName evidence="3">Uncharacterized protein</fullName>
    </submittedName>
</protein>
<feature type="compositionally biased region" description="Basic and acidic residues" evidence="1">
    <location>
        <begin position="314"/>
        <end position="328"/>
    </location>
</feature>
<sequence length="328" mass="36257">MGSPLTDAQSYGLFLESIFYGIYLVTCGVCLKTLLLSRLGDRLKPVRELNWAMLIVVFILFGVATVDAILQFYRNLHTFQIANGPGDAAGDFSNISDPINVVKSATVCIQTTIADMMLVYRCWVIYGRSWLVISLPGLLVLGNTAVTGVVLYLEITLNQHALLSVKQIKPFGAAFWALTIVINIITTGLIVARMWRINRGTQDIIYRPERRGPRPSTTLQHIMRIVIESGLLYTGTSLITFISYVTNSVAVYVTTDIEIQVIGIAFNLIIIRAALSPKESYSITSGSGYPLEFRMSSQSTAVPSTRVNVSITQQDDREDKTSDKPGEF</sequence>
<keyword evidence="4" id="KW-1185">Reference proteome</keyword>
<keyword evidence="2" id="KW-1133">Transmembrane helix</keyword>
<gene>
    <name evidence="3" type="ORF">DFH08DRAFT_884978</name>
</gene>
<feature type="transmembrane region" description="Helical" evidence="2">
    <location>
        <begin position="231"/>
        <end position="253"/>
    </location>
</feature>
<feature type="transmembrane region" description="Helical" evidence="2">
    <location>
        <begin position="20"/>
        <end position="39"/>
    </location>
</feature>
<evidence type="ECO:0000313" key="3">
    <source>
        <dbReference type="EMBL" id="KAJ7326169.1"/>
    </source>
</evidence>
<feature type="region of interest" description="Disordered" evidence="1">
    <location>
        <begin position="297"/>
        <end position="328"/>
    </location>
</feature>
<feature type="compositionally biased region" description="Polar residues" evidence="1">
    <location>
        <begin position="297"/>
        <end position="313"/>
    </location>
</feature>
<keyword evidence="2" id="KW-0472">Membrane</keyword>
<feature type="transmembrane region" description="Helical" evidence="2">
    <location>
        <begin position="259"/>
        <end position="275"/>
    </location>
</feature>
<feature type="transmembrane region" description="Helical" evidence="2">
    <location>
        <begin position="51"/>
        <end position="73"/>
    </location>
</feature>
<dbReference type="AlphaFoldDB" id="A0AAD6ZJS1"/>
<evidence type="ECO:0000256" key="2">
    <source>
        <dbReference type="SAM" id="Phobius"/>
    </source>
</evidence>
<reference evidence="3" key="1">
    <citation type="submission" date="2023-03" db="EMBL/GenBank/DDBJ databases">
        <title>Massive genome expansion in bonnet fungi (Mycena s.s.) driven by repeated elements and novel gene families across ecological guilds.</title>
        <authorList>
            <consortium name="Lawrence Berkeley National Laboratory"/>
            <person name="Harder C.B."/>
            <person name="Miyauchi S."/>
            <person name="Viragh M."/>
            <person name="Kuo A."/>
            <person name="Thoen E."/>
            <person name="Andreopoulos B."/>
            <person name="Lu D."/>
            <person name="Skrede I."/>
            <person name="Drula E."/>
            <person name="Henrissat B."/>
            <person name="Morin E."/>
            <person name="Kohler A."/>
            <person name="Barry K."/>
            <person name="LaButti K."/>
            <person name="Morin E."/>
            <person name="Salamov A."/>
            <person name="Lipzen A."/>
            <person name="Mereny Z."/>
            <person name="Hegedus B."/>
            <person name="Baldrian P."/>
            <person name="Stursova M."/>
            <person name="Weitz H."/>
            <person name="Taylor A."/>
            <person name="Grigoriev I.V."/>
            <person name="Nagy L.G."/>
            <person name="Martin F."/>
            <person name="Kauserud H."/>
        </authorList>
    </citation>
    <scope>NUCLEOTIDE SEQUENCE</scope>
    <source>
        <strain evidence="3">CBHHK002</strain>
    </source>
</reference>
<dbReference type="Proteomes" id="UP001218218">
    <property type="component" value="Unassembled WGS sequence"/>
</dbReference>